<dbReference type="Gene3D" id="1.10.540.10">
    <property type="entry name" value="Acyl-CoA dehydrogenase/oxidase, N-terminal domain"/>
    <property type="match status" value="1"/>
</dbReference>
<dbReference type="SUPFAM" id="SSF47203">
    <property type="entry name" value="Acyl-CoA dehydrogenase C-terminal domain-like"/>
    <property type="match status" value="1"/>
</dbReference>
<evidence type="ECO:0000256" key="3">
    <source>
        <dbReference type="ARBA" id="ARBA00022630"/>
    </source>
</evidence>
<evidence type="ECO:0000259" key="8">
    <source>
        <dbReference type="Pfam" id="PF02770"/>
    </source>
</evidence>
<dbReference type="AlphaFoldDB" id="A0A931GKX4"/>
<keyword evidence="5 6" id="KW-0560">Oxidoreductase</keyword>
<dbReference type="EMBL" id="JADOUA010000001">
    <property type="protein sequence ID" value="MBG6090827.1"/>
    <property type="molecule type" value="Genomic_DNA"/>
</dbReference>
<dbReference type="InterPro" id="IPR009075">
    <property type="entry name" value="AcylCo_DH/oxidase_C"/>
</dbReference>
<evidence type="ECO:0000256" key="2">
    <source>
        <dbReference type="ARBA" id="ARBA00009347"/>
    </source>
</evidence>
<dbReference type="InterPro" id="IPR006091">
    <property type="entry name" value="Acyl-CoA_Oxase/DH_mid-dom"/>
</dbReference>
<dbReference type="InterPro" id="IPR013786">
    <property type="entry name" value="AcylCoA_DH/ox_N"/>
</dbReference>
<gene>
    <name evidence="10" type="ORF">IW256_004940</name>
</gene>
<feature type="domain" description="Acyl-CoA dehydrogenase/oxidase C-terminal" evidence="7">
    <location>
        <begin position="218"/>
        <end position="358"/>
    </location>
</feature>
<evidence type="ECO:0000259" key="9">
    <source>
        <dbReference type="Pfam" id="PF02771"/>
    </source>
</evidence>
<dbReference type="InterPro" id="IPR046373">
    <property type="entry name" value="Acyl-CoA_Oxase/DH_mid-dom_sf"/>
</dbReference>
<sequence length="362" mass="38461">MSEELQELRKELRRFFADKSPSAEVRRLMETAEGYDPAVWAQMAGQLGLQGLAVPEELGGAGFGMREVAVVMEEMGRALVCSPYLSSSVLAATALLASGDAGRAWLPGIADGTTRATLAWSEGDGWDPGAVATTAREYGGGWVLDGTKSYVLDGHTAGVVLVTARAGDGPALFAVDGDAPGFTRTPLPTLDQTRRLARLDLDGVPARLVLPEAGAALERALDTAAVALAAEQLGGARRMLEMTVEYAKVRRQFGRPIGGFQAIKHRCADMFVLVESACSAVAHAAAVADERPEELPAAAALAKAYCSDAYFEVAGEAIQIHGGIGFTWEHDAHLYFKRARSSQELFGPPARHRRRLADLVGI</sequence>
<comment type="cofactor">
    <cofactor evidence="1 6">
        <name>FAD</name>
        <dbReference type="ChEBI" id="CHEBI:57692"/>
    </cofactor>
</comment>
<evidence type="ECO:0000256" key="4">
    <source>
        <dbReference type="ARBA" id="ARBA00022827"/>
    </source>
</evidence>
<dbReference type="RefSeq" id="WP_307829034.1">
    <property type="nucleotide sequence ID" value="NZ_BAABES010000001.1"/>
</dbReference>
<feature type="domain" description="Acyl-CoA oxidase/dehydrogenase middle" evidence="8">
    <location>
        <begin position="122"/>
        <end position="189"/>
    </location>
</feature>
<dbReference type="Pfam" id="PF02770">
    <property type="entry name" value="Acyl-CoA_dh_M"/>
    <property type="match status" value="1"/>
</dbReference>
<keyword evidence="11" id="KW-1185">Reference proteome</keyword>
<dbReference type="GO" id="GO:0003995">
    <property type="term" value="F:acyl-CoA dehydrogenase activity"/>
    <property type="evidence" value="ECO:0007669"/>
    <property type="project" value="TreeGrafter"/>
</dbReference>
<comment type="caution">
    <text evidence="10">The sequence shown here is derived from an EMBL/GenBank/DDBJ whole genome shotgun (WGS) entry which is preliminary data.</text>
</comment>
<evidence type="ECO:0000313" key="10">
    <source>
        <dbReference type="EMBL" id="MBG6090827.1"/>
    </source>
</evidence>
<dbReference type="InterPro" id="IPR036250">
    <property type="entry name" value="AcylCo_DH-like_C"/>
</dbReference>
<feature type="domain" description="Acyl-CoA dehydrogenase/oxidase N-terminal" evidence="9">
    <location>
        <begin position="2"/>
        <end position="112"/>
    </location>
</feature>
<dbReference type="Gene3D" id="1.20.140.10">
    <property type="entry name" value="Butyryl-CoA Dehydrogenase, subunit A, domain 3"/>
    <property type="match status" value="1"/>
</dbReference>
<accession>A0A931GKX4</accession>
<evidence type="ECO:0000256" key="6">
    <source>
        <dbReference type="RuleBase" id="RU362125"/>
    </source>
</evidence>
<dbReference type="SUPFAM" id="SSF56645">
    <property type="entry name" value="Acyl-CoA dehydrogenase NM domain-like"/>
    <property type="match status" value="1"/>
</dbReference>
<organism evidence="10 11">
    <name type="scientific">Actinomadura viridis</name>
    <dbReference type="NCBI Taxonomy" id="58110"/>
    <lineage>
        <taxon>Bacteria</taxon>
        <taxon>Bacillati</taxon>
        <taxon>Actinomycetota</taxon>
        <taxon>Actinomycetes</taxon>
        <taxon>Streptosporangiales</taxon>
        <taxon>Thermomonosporaceae</taxon>
        <taxon>Actinomadura</taxon>
    </lineage>
</organism>
<dbReference type="Gene3D" id="2.40.110.10">
    <property type="entry name" value="Butyryl-CoA Dehydrogenase, subunit A, domain 2"/>
    <property type="match status" value="1"/>
</dbReference>
<proteinExistence type="inferred from homology"/>
<dbReference type="InterPro" id="IPR037069">
    <property type="entry name" value="AcylCoA_DH/ox_N_sf"/>
</dbReference>
<keyword evidence="3 6" id="KW-0285">Flavoprotein</keyword>
<keyword evidence="4 6" id="KW-0274">FAD</keyword>
<dbReference type="GO" id="GO:0050660">
    <property type="term" value="F:flavin adenine dinucleotide binding"/>
    <property type="evidence" value="ECO:0007669"/>
    <property type="project" value="InterPro"/>
</dbReference>
<evidence type="ECO:0000256" key="1">
    <source>
        <dbReference type="ARBA" id="ARBA00001974"/>
    </source>
</evidence>
<dbReference type="PANTHER" id="PTHR43884">
    <property type="entry name" value="ACYL-COA DEHYDROGENASE"/>
    <property type="match status" value="1"/>
</dbReference>
<name>A0A931GKX4_9ACTN</name>
<dbReference type="PANTHER" id="PTHR43884:SF20">
    <property type="entry name" value="ACYL-COA DEHYDROGENASE FADE28"/>
    <property type="match status" value="1"/>
</dbReference>
<evidence type="ECO:0000259" key="7">
    <source>
        <dbReference type="Pfam" id="PF00441"/>
    </source>
</evidence>
<dbReference type="Pfam" id="PF02771">
    <property type="entry name" value="Acyl-CoA_dh_N"/>
    <property type="match status" value="1"/>
</dbReference>
<dbReference type="Pfam" id="PF00441">
    <property type="entry name" value="Acyl-CoA_dh_1"/>
    <property type="match status" value="1"/>
</dbReference>
<dbReference type="Proteomes" id="UP000614047">
    <property type="component" value="Unassembled WGS sequence"/>
</dbReference>
<evidence type="ECO:0000313" key="11">
    <source>
        <dbReference type="Proteomes" id="UP000614047"/>
    </source>
</evidence>
<dbReference type="InterPro" id="IPR009100">
    <property type="entry name" value="AcylCoA_DH/oxidase_NM_dom_sf"/>
</dbReference>
<dbReference type="CDD" id="cd00567">
    <property type="entry name" value="ACAD"/>
    <property type="match status" value="1"/>
</dbReference>
<protein>
    <submittedName>
        <fullName evidence="10">Alkylation response protein AidB-like acyl-CoA dehydrogenase</fullName>
    </submittedName>
</protein>
<comment type="similarity">
    <text evidence="2 6">Belongs to the acyl-CoA dehydrogenase family.</text>
</comment>
<reference evidence="10" key="1">
    <citation type="submission" date="2020-11" db="EMBL/GenBank/DDBJ databases">
        <title>Sequencing the genomes of 1000 actinobacteria strains.</title>
        <authorList>
            <person name="Klenk H.-P."/>
        </authorList>
    </citation>
    <scope>NUCLEOTIDE SEQUENCE</scope>
    <source>
        <strain evidence="10">DSM 43175</strain>
    </source>
</reference>
<evidence type="ECO:0000256" key="5">
    <source>
        <dbReference type="ARBA" id="ARBA00023002"/>
    </source>
</evidence>